<keyword evidence="7 10" id="KW-0067">ATP-binding</keyword>
<feature type="binding site" evidence="10">
    <location>
        <begin position="20"/>
        <end position="27"/>
    </location>
    <ligand>
        <name>ATP</name>
        <dbReference type="ChEBI" id="CHEBI:30616"/>
    </ligand>
</feature>
<evidence type="ECO:0000256" key="7">
    <source>
        <dbReference type="ARBA" id="ARBA00022840"/>
    </source>
</evidence>
<dbReference type="EC" id="2.5.1.75" evidence="10"/>
<dbReference type="SUPFAM" id="SSF52540">
    <property type="entry name" value="P-loop containing nucleoside triphosphate hydrolases"/>
    <property type="match status" value="1"/>
</dbReference>
<feature type="site" description="Interaction with substrate tRNA" evidence="10">
    <location>
        <position position="111"/>
    </location>
</feature>
<accession>A0AAP8T9G5</accession>
<reference evidence="14 15" key="1">
    <citation type="journal article" date="2017" name="BMC Genomics">
        <title>Genome sequencing of 39 Akkermansia muciniphila isolates reveals its population structure, genomic and functional diverisity, and global distribution in mammalian gut microbiotas.</title>
        <authorList>
            <person name="Guo X."/>
            <person name="Li S."/>
            <person name="Zhang J."/>
            <person name="Wu F."/>
            <person name="Li X."/>
            <person name="Wu D."/>
            <person name="Zhang M."/>
            <person name="Ou Z."/>
            <person name="Jie Z."/>
            <person name="Yan Q."/>
            <person name="Li P."/>
            <person name="Yi J."/>
            <person name="Peng Y."/>
        </authorList>
    </citation>
    <scope>NUCLEOTIDE SEQUENCE [LARGE SCALE GENOMIC DNA]</scope>
    <source>
        <strain evidence="14 15">GP43</strain>
    </source>
</reference>
<dbReference type="GO" id="GO:0005524">
    <property type="term" value="F:ATP binding"/>
    <property type="evidence" value="ECO:0007669"/>
    <property type="project" value="UniProtKB-UniRule"/>
</dbReference>
<dbReference type="PANTHER" id="PTHR11088">
    <property type="entry name" value="TRNA DIMETHYLALLYLTRANSFERASE"/>
    <property type="match status" value="1"/>
</dbReference>
<dbReference type="InterPro" id="IPR039657">
    <property type="entry name" value="Dimethylallyltransferase"/>
</dbReference>
<dbReference type="Pfam" id="PF01715">
    <property type="entry name" value="IPPT"/>
    <property type="match status" value="1"/>
</dbReference>
<dbReference type="HAMAP" id="MF_00185">
    <property type="entry name" value="IPP_trans"/>
    <property type="match status" value="1"/>
</dbReference>
<dbReference type="GO" id="GO:0052381">
    <property type="term" value="F:tRNA dimethylallyltransferase activity"/>
    <property type="evidence" value="ECO:0007669"/>
    <property type="project" value="UniProtKB-UniRule"/>
</dbReference>
<evidence type="ECO:0000256" key="11">
    <source>
        <dbReference type="RuleBase" id="RU003783"/>
    </source>
</evidence>
<evidence type="ECO:0000256" key="9">
    <source>
        <dbReference type="ARBA" id="ARBA00049563"/>
    </source>
</evidence>
<dbReference type="Gene3D" id="1.10.287.890">
    <property type="entry name" value="Crystal structure of tRNA isopentenylpyrophosphate transferase (bh2366) domain"/>
    <property type="match status" value="1"/>
</dbReference>
<comment type="caution">
    <text evidence="14">The sequence shown here is derived from an EMBL/GenBank/DDBJ whole genome shotgun (WGS) entry which is preliminary data.</text>
</comment>
<feature type="binding site" evidence="10">
    <location>
        <begin position="22"/>
        <end position="27"/>
    </location>
    <ligand>
        <name>substrate</name>
    </ligand>
</feature>
<feature type="site" description="Interaction with substrate tRNA" evidence="10">
    <location>
        <position position="133"/>
    </location>
</feature>
<evidence type="ECO:0000256" key="13">
    <source>
        <dbReference type="RuleBase" id="RU003785"/>
    </source>
</evidence>
<dbReference type="Gene3D" id="3.40.50.300">
    <property type="entry name" value="P-loop containing nucleotide triphosphate hydrolases"/>
    <property type="match status" value="1"/>
</dbReference>
<dbReference type="AlphaFoldDB" id="A0AAP8T9G5"/>
<name>A0AAP8T9G5_9BACT</name>
<dbReference type="NCBIfam" id="TIGR00174">
    <property type="entry name" value="miaA"/>
    <property type="match status" value="1"/>
</dbReference>
<evidence type="ECO:0000313" key="14">
    <source>
        <dbReference type="EMBL" id="PNC56385.1"/>
    </source>
</evidence>
<evidence type="ECO:0000256" key="6">
    <source>
        <dbReference type="ARBA" id="ARBA00022741"/>
    </source>
</evidence>
<dbReference type="InterPro" id="IPR027417">
    <property type="entry name" value="P-loop_NTPase"/>
</dbReference>
<keyword evidence="5 10" id="KW-0819">tRNA processing</keyword>
<dbReference type="RefSeq" id="WP_102733708.1">
    <property type="nucleotide sequence ID" value="NZ_CP027003.1"/>
</dbReference>
<keyword evidence="8 10" id="KW-0460">Magnesium</keyword>
<comment type="subunit">
    <text evidence="10">Monomer.</text>
</comment>
<dbReference type="GO" id="GO:0006400">
    <property type="term" value="P:tRNA modification"/>
    <property type="evidence" value="ECO:0007669"/>
    <property type="project" value="TreeGrafter"/>
</dbReference>
<comment type="caution">
    <text evidence="10">Lacks conserved residue(s) required for the propagation of feature annotation.</text>
</comment>
<dbReference type="Proteomes" id="UP000235914">
    <property type="component" value="Unassembled WGS sequence"/>
</dbReference>
<keyword evidence="4 10" id="KW-0808">Transferase</keyword>
<dbReference type="PANTHER" id="PTHR11088:SF60">
    <property type="entry name" value="TRNA DIMETHYLALLYLTRANSFERASE"/>
    <property type="match status" value="1"/>
</dbReference>
<evidence type="ECO:0000256" key="2">
    <source>
        <dbReference type="ARBA" id="ARBA00003213"/>
    </source>
</evidence>
<comment type="cofactor">
    <cofactor evidence="1 10">
        <name>Mg(2+)</name>
        <dbReference type="ChEBI" id="CHEBI:18420"/>
    </cofactor>
</comment>
<evidence type="ECO:0000256" key="10">
    <source>
        <dbReference type="HAMAP-Rule" id="MF_00185"/>
    </source>
</evidence>
<evidence type="ECO:0000256" key="1">
    <source>
        <dbReference type="ARBA" id="ARBA00001946"/>
    </source>
</evidence>
<dbReference type="Gene3D" id="1.10.20.140">
    <property type="match status" value="1"/>
</dbReference>
<comment type="similarity">
    <text evidence="3 10 13">Belongs to the IPP transferase family.</text>
</comment>
<evidence type="ECO:0000256" key="3">
    <source>
        <dbReference type="ARBA" id="ARBA00005842"/>
    </source>
</evidence>
<proteinExistence type="inferred from homology"/>
<evidence type="ECO:0000256" key="5">
    <source>
        <dbReference type="ARBA" id="ARBA00022694"/>
    </source>
</evidence>
<evidence type="ECO:0000256" key="4">
    <source>
        <dbReference type="ARBA" id="ARBA00022679"/>
    </source>
</evidence>
<dbReference type="InterPro" id="IPR018022">
    <property type="entry name" value="IPT"/>
</dbReference>
<keyword evidence="6 10" id="KW-0547">Nucleotide-binding</keyword>
<organism evidence="14 15">
    <name type="scientific">Akkermansia muciniphila</name>
    <dbReference type="NCBI Taxonomy" id="239935"/>
    <lineage>
        <taxon>Bacteria</taxon>
        <taxon>Pseudomonadati</taxon>
        <taxon>Verrucomicrobiota</taxon>
        <taxon>Verrucomicrobiia</taxon>
        <taxon>Verrucomicrobiales</taxon>
        <taxon>Akkermansiaceae</taxon>
        <taxon>Akkermansia</taxon>
    </lineage>
</organism>
<gene>
    <name evidence="10 14" type="primary">miaA</name>
    <name evidence="14" type="ORF">CXU09_07180</name>
</gene>
<evidence type="ECO:0000256" key="8">
    <source>
        <dbReference type="ARBA" id="ARBA00022842"/>
    </source>
</evidence>
<dbReference type="EMBL" id="PJKN01000003">
    <property type="protein sequence ID" value="PNC56385.1"/>
    <property type="molecule type" value="Genomic_DNA"/>
</dbReference>
<sequence length="307" mass="33754">MIESSPPHQATLPMTLFLAGPTGSGKSAVAVELAEMLDAEIVSSDAYQVYRELPILTAAPSPADRERVPHHMVSIIPVQKNWNATEHYHRAMRCMEEIHARGKIAIVTGGSGLYFKFLSHGLSEAPPGDAALRAAFANCSTEALYARLSSLDPEGAASTDAANRRYVERNLEIVLAGGKPLSFWKRNWLAPPRGPGWVISRDVPELDGRIALRTARMMQEGAVEEAASLGPCSATAERTLGLALIRSMLRGKISRENCQIQLALATRQYAKRQRTWLKREQWLRKLPASPSDSPRALAERIMEELGH</sequence>
<evidence type="ECO:0000256" key="12">
    <source>
        <dbReference type="RuleBase" id="RU003784"/>
    </source>
</evidence>
<evidence type="ECO:0000313" key="15">
    <source>
        <dbReference type="Proteomes" id="UP000235914"/>
    </source>
</evidence>
<comment type="function">
    <text evidence="2 10 12">Catalyzes the transfer of a dimethylallyl group onto the adenine at position 37 in tRNAs that read codons beginning with uridine, leading to the formation of N6-(dimethylallyl)adenosine (i(6)A).</text>
</comment>
<protein>
    <recommendedName>
        <fullName evidence="10">tRNA dimethylallyltransferase</fullName>
        <ecNumber evidence="10">2.5.1.75</ecNumber>
    </recommendedName>
    <alternativeName>
        <fullName evidence="10">Dimethylallyl diphosphate:tRNA dimethylallyltransferase</fullName>
        <shortName evidence="10">DMAPP:tRNA dimethylallyltransferase</shortName>
        <shortName evidence="10">DMATase</shortName>
    </alternativeName>
    <alternativeName>
        <fullName evidence="10">Isopentenyl-diphosphate:tRNA isopentenyltransferase</fullName>
        <shortName evidence="10">IPP transferase</shortName>
        <shortName evidence="10">IPPT</shortName>
        <shortName evidence="10">IPTase</shortName>
    </alternativeName>
</protein>
<comment type="catalytic activity">
    <reaction evidence="9 10 11">
        <text>adenosine(37) in tRNA + dimethylallyl diphosphate = N(6)-dimethylallyladenosine(37) in tRNA + diphosphate</text>
        <dbReference type="Rhea" id="RHEA:26482"/>
        <dbReference type="Rhea" id="RHEA-COMP:10162"/>
        <dbReference type="Rhea" id="RHEA-COMP:10375"/>
        <dbReference type="ChEBI" id="CHEBI:33019"/>
        <dbReference type="ChEBI" id="CHEBI:57623"/>
        <dbReference type="ChEBI" id="CHEBI:74411"/>
        <dbReference type="ChEBI" id="CHEBI:74415"/>
        <dbReference type="EC" id="2.5.1.75"/>
    </reaction>
</comment>